<dbReference type="Proteomes" id="UP000521943">
    <property type="component" value="Unassembled WGS sequence"/>
</dbReference>
<sequence length="972" mass="110447">MARPRLSDNAKVPGAIVQKRCDDDVRWKAEHNERGYLYELDGRTFYSPNCCRKNLALPPPVIDPNDGIIRGRDFQIAPFLQPQWWTKAHGYLAFVPLRPDFSPSPLHPLLRLPRVRYNRTGRYAFPDPFVWDSWKGLQEKIVESVHLLLNRSAAPAVRPAYPCARIEGACYKGSTAKAHLQEDILLALSWFSIWFGCLAYAIAVSEAMAREAKALGRRILPEWMEILTKVGDNGGPIHHVDERFVSDLPNTCVACFDSTVERVGTFVTIPDDDEPRFEEMVSIDWLCEFNVPVWYEWGPRENDIARRYPFWQRFAPRPNSVRVNRPSPTSPQSPKEVAAPSSRPTRYDVRPNLAPEERTWEEWFRLRQVRHTEILASETAQAKQRRENRERCPPTTLKKTKFFVWDKGDDGVFRRRKAEEDDLCDLFTVDGRYCRTQARYDSVFNEWDLCEYFGVPDEQKLRHMAEEDADYLGVSLEKALDRLRIFYGLVPVPRTCDAPEATTHSANEPLETNDTGASLPLSPLPQLPEPGAQVTSLPLGGHNEPPAPLPSLPLPHLPESSTQVTSPASPSHELFETHDNNTAQGHTLNPLDNTQYEPDLFAYLLYGYTAVPTEGQEPGEVMVGIGYAGKALGYHTFHEGKGFWTKPEGQALIRFLNSLAKGTPSSELWDLSRYNRIPVAAHPRFKSLRSHRHVALVEVNDWDNVDGRWSSNVSTEVTLYWFSADYGQKWRLGCVSAPVALTICRFDLSKTPVALAFELVGQGIRFHTWLEVANVCSTGPPSSGRLIKYRRRLTVFDSRDYDTYTINCRSLCKGHVGRAALLRGGIVWRLAIPYVSFGDVLSGPSSAALQGKGIVRSNGQGSFLVDDDLTVDEVDAICGHYDVYDERHLQIARFSWWPPAELWEQRYGFGGWSRDAETFYTERLKEIESNYQPLPRSEWRKRLRISSPFKALYTNIDRFSETLIGNPANGGL</sequence>
<evidence type="ECO:0000313" key="2">
    <source>
        <dbReference type="EMBL" id="KAF6751747.1"/>
    </source>
</evidence>
<dbReference type="EMBL" id="JACGCI010000048">
    <property type="protein sequence ID" value="KAF6751747.1"/>
    <property type="molecule type" value="Genomic_DNA"/>
</dbReference>
<accession>A0A8H6HSS4</accession>
<gene>
    <name evidence="2" type="ORF">DFP72DRAFT_473885</name>
</gene>
<dbReference type="OrthoDB" id="3270336at2759"/>
<organism evidence="2 3">
    <name type="scientific">Ephemerocybe angulata</name>
    <dbReference type="NCBI Taxonomy" id="980116"/>
    <lineage>
        <taxon>Eukaryota</taxon>
        <taxon>Fungi</taxon>
        <taxon>Dikarya</taxon>
        <taxon>Basidiomycota</taxon>
        <taxon>Agaricomycotina</taxon>
        <taxon>Agaricomycetes</taxon>
        <taxon>Agaricomycetidae</taxon>
        <taxon>Agaricales</taxon>
        <taxon>Agaricineae</taxon>
        <taxon>Psathyrellaceae</taxon>
        <taxon>Ephemerocybe</taxon>
    </lineage>
</organism>
<evidence type="ECO:0000313" key="3">
    <source>
        <dbReference type="Proteomes" id="UP000521943"/>
    </source>
</evidence>
<comment type="caution">
    <text evidence="2">The sequence shown here is derived from an EMBL/GenBank/DDBJ whole genome shotgun (WGS) entry which is preliminary data.</text>
</comment>
<protein>
    <submittedName>
        <fullName evidence="2">Uncharacterized protein</fullName>
    </submittedName>
</protein>
<dbReference type="AlphaFoldDB" id="A0A8H6HSS4"/>
<feature type="compositionally biased region" description="Polar residues" evidence="1">
    <location>
        <begin position="502"/>
        <end position="516"/>
    </location>
</feature>
<reference evidence="2 3" key="1">
    <citation type="submission" date="2020-07" db="EMBL/GenBank/DDBJ databases">
        <title>Comparative genomics of pyrophilous fungi reveals a link between fire events and developmental genes.</title>
        <authorList>
            <consortium name="DOE Joint Genome Institute"/>
            <person name="Steindorff A.S."/>
            <person name="Carver A."/>
            <person name="Calhoun S."/>
            <person name="Stillman K."/>
            <person name="Liu H."/>
            <person name="Lipzen A."/>
            <person name="Pangilinan J."/>
            <person name="Labutti K."/>
            <person name="Bruns T.D."/>
            <person name="Grigoriev I.V."/>
        </authorList>
    </citation>
    <scope>NUCLEOTIDE SEQUENCE [LARGE SCALE GENOMIC DNA]</scope>
    <source>
        <strain evidence="2 3">CBS 144469</strain>
    </source>
</reference>
<feature type="compositionally biased region" description="Pro residues" evidence="1">
    <location>
        <begin position="545"/>
        <end position="556"/>
    </location>
</feature>
<feature type="compositionally biased region" description="Polar residues" evidence="1">
    <location>
        <begin position="559"/>
        <end position="569"/>
    </location>
</feature>
<feature type="region of interest" description="Disordered" evidence="1">
    <location>
        <begin position="319"/>
        <end position="349"/>
    </location>
</feature>
<name>A0A8H6HSS4_9AGAR</name>
<evidence type="ECO:0000256" key="1">
    <source>
        <dbReference type="SAM" id="MobiDB-lite"/>
    </source>
</evidence>
<keyword evidence="3" id="KW-1185">Reference proteome</keyword>
<feature type="region of interest" description="Disordered" evidence="1">
    <location>
        <begin position="498"/>
        <end position="571"/>
    </location>
</feature>
<proteinExistence type="predicted"/>